<dbReference type="NCBIfam" id="NF006922">
    <property type="entry name" value="PRK09410.1-5"/>
    <property type="match status" value="1"/>
</dbReference>
<keyword evidence="3" id="KW-0813">Transport</keyword>
<organism evidence="15 16">
    <name type="scientific">Lihuaxuella thermophila</name>
    <dbReference type="NCBI Taxonomy" id="1173111"/>
    <lineage>
        <taxon>Bacteria</taxon>
        <taxon>Bacillati</taxon>
        <taxon>Bacillota</taxon>
        <taxon>Bacilli</taxon>
        <taxon>Bacillales</taxon>
        <taxon>Thermoactinomycetaceae</taxon>
        <taxon>Lihuaxuella</taxon>
    </lineage>
</organism>
<feature type="transmembrane region" description="Helical" evidence="14">
    <location>
        <begin position="255"/>
        <end position="280"/>
    </location>
</feature>
<evidence type="ECO:0000256" key="4">
    <source>
        <dbReference type="ARBA" id="ARBA00022475"/>
    </source>
</evidence>
<evidence type="ECO:0000256" key="13">
    <source>
        <dbReference type="ARBA" id="ARBA00042859"/>
    </source>
</evidence>
<evidence type="ECO:0000256" key="3">
    <source>
        <dbReference type="ARBA" id="ARBA00022448"/>
    </source>
</evidence>
<dbReference type="PANTHER" id="PTHR33843:SF4">
    <property type="entry name" value="ASCORBATE-SPECIFIC PTS SYSTEM EIIC COMPONENT"/>
    <property type="match status" value="1"/>
</dbReference>
<comment type="similarity">
    <text evidence="11">Belongs to the UlaA family.</text>
</comment>
<proteinExistence type="inferred from homology"/>
<dbReference type="STRING" id="1173111.SAMN05444955_10359"/>
<protein>
    <recommendedName>
        <fullName evidence="12">Ascorbate-specific PTS system EIIC component</fullName>
    </recommendedName>
    <alternativeName>
        <fullName evidence="13">Ascorbate-specific permease IIC component UlaA</fullName>
    </alternativeName>
</protein>
<keyword evidence="6" id="KW-0598">Phosphotransferase system</keyword>
<accession>A0A1H8C4T0</accession>
<evidence type="ECO:0000256" key="14">
    <source>
        <dbReference type="SAM" id="Phobius"/>
    </source>
</evidence>
<dbReference type="InterPro" id="IPR004703">
    <property type="entry name" value="PTS_sugar-sp_permease"/>
</dbReference>
<keyword evidence="8 14" id="KW-1133">Transmembrane helix</keyword>
<reference evidence="15 16" key="1">
    <citation type="submission" date="2016-10" db="EMBL/GenBank/DDBJ databases">
        <authorList>
            <person name="de Groot N.N."/>
        </authorList>
    </citation>
    <scope>NUCLEOTIDE SEQUENCE [LARGE SCALE GENOMIC DNA]</scope>
    <source>
        <strain evidence="15 16">DSM 46701</strain>
    </source>
</reference>
<comment type="function">
    <text evidence="10">The phosphoenolpyruvate-dependent sugar phosphotransferase system (sugar PTS), a major carbohydrate active transport system, catalyzes the phosphorylation of incoming sugar substrates concomitantly with their translocation across the cell membrane. The enzyme II UlaABC PTS system is involved in ascorbate transport.</text>
</comment>
<dbReference type="AlphaFoldDB" id="A0A1H8C4T0"/>
<feature type="transmembrane region" description="Helical" evidence="14">
    <location>
        <begin position="367"/>
        <end position="387"/>
    </location>
</feature>
<feature type="transmembrane region" description="Helical" evidence="14">
    <location>
        <begin position="331"/>
        <end position="355"/>
    </location>
</feature>
<comment type="subunit">
    <text evidence="2">Homodimer.</text>
</comment>
<evidence type="ECO:0000256" key="5">
    <source>
        <dbReference type="ARBA" id="ARBA00022597"/>
    </source>
</evidence>
<evidence type="ECO:0000256" key="1">
    <source>
        <dbReference type="ARBA" id="ARBA00004651"/>
    </source>
</evidence>
<evidence type="ECO:0000256" key="7">
    <source>
        <dbReference type="ARBA" id="ARBA00022692"/>
    </source>
</evidence>
<keyword evidence="5" id="KW-0762">Sugar transport</keyword>
<dbReference type="EMBL" id="FOCQ01000003">
    <property type="protein sequence ID" value="SEM89859.1"/>
    <property type="molecule type" value="Genomic_DNA"/>
</dbReference>
<dbReference type="GO" id="GO:0009401">
    <property type="term" value="P:phosphoenolpyruvate-dependent sugar phosphotransferase system"/>
    <property type="evidence" value="ECO:0007669"/>
    <property type="project" value="UniProtKB-KW"/>
</dbReference>
<keyword evidence="16" id="KW-1185">Reference proteome</keyword>
<dbReference type="NCBIfam" id="NF006920">
    <property type="entry name" value="PRK09410.1-2"/>
    <property type="match status" value="1"/>
</dbReference>
<feature type="transmembrane region" description="Helical" evidence="14">
    <location>
        <begin position="43"/>
        <end position="63"/>
    </location>
</feature>
<keyword evidence="9 14" id="KW-0472">Membrane</keyword>
<dbReference type="PANTHER" id="PTHR33843">
    <property type="entry name" value="ASCORBATE-SPECIFIC PTS SYSTEM EIIC COMPONENT"/>
    <property type="match status" value="1"/>
</dbReference>
<evidence type="ECO:0000256" key="2">
    <source>
        <dbReference type="ARBA" id="ARBA00011738"/>
    </source>
</evidence>
<dbReference type="OrthoDB" id="9796178at2"/>
<evidence type="ECO:0000256" key="11">
    <source>
        <dbReference type="ARBA" id="ARBA00038218"/>
    </source>
</evidence>
<keyword evidence="4" id="KW-1003">Cell membrane</keyword>
<evidence type="ECO:0000256" key="6">
    <source>
        <dbReference type="ARBA" id="ARBA00022683"/>
    </source>
</evidence>
<evidence type="ECO:0000313" key="15">
    <source>
        <dbReference type="EMBL" id="SEM89859.1"/>
    </source>
</evidence>
<dbReference type="RefSeq" id="WP_089965569.1">
    <property type="nucleotide sequence ID" value="NZ_FOCQ01000003.1"/>
</dbReference>
<evidence type="ECO:0000256" key="8">
    <source>
        <dbReference type="ARBA" id="ARBA00022989"/>
    </source>
</evidence>
<keyword evidence="7 14" id="KW-0812">Transmembrane</keyword>
<evidence type="ECO:0000256" key="12">
    <source>
        <dbReference type="ARBA" id="ARBA00039702"/>
    </source>
</evidence>
<dbReference type="NCBIfam" id="NF009553">
    <property type="entry name" value="PRK12997.1-5"/>
    <property type="match status" value="1"/>
</dbReference>
<dbReference type="Pfam" id="PF03611">
    <property type="entry name" value="EIIC-GAT"/>
    <property type="match status" value="1"/>
</dbReference>
<dbReference type="Proteomes" id="UP000199695">
    <property type="component" value="Unassembled WGS sequence"/>
</dbReference>
<feature type="transmembrane region" description="Helical" evidence="14">
    <location>
        <begin position="143"/>
        <end position="165"/>
    </location>
</feature>
<dbReference type="GO" id="GO:0005886">
    <property type="term" value="C:plasma membrane"/>
    <property type="evidence" value="ECO:0007669"/>
    <property type="project" value="UniProtKB-SubCell"/>
</dbReference>
<feature type="transmembrane region" description="Helical" evidence="14">
    <location>
        <begin position="301"/>
        <end position="325"/>
    </location>
</feature>
<evidence type="ECO:0000313" key="16">
    <source>
        <dbReference type="Proteomes" id="UP000199695"/>
    </source>
</evidence>
<feature type="transmembrane region" description="Helical" evidence="14">
    <location>
        <begin position="222"/>
        <end position="243"/>
    </location>
</feature>
<dbReference type="InterPro" id="IPR051562">
    <property type="entry name" value="Ascorbate-PTS_EIIC"/>
</dbReference>
<sequence length="419" mass="44208">MFDMIMKDILGTPAILVGLFALIGLLLQKKGAADIVAGTLKTIMGFLIIGAGANVIIGSLDVFGKMFNQAFHITGVIPNNEAIVAVAQNTFGMETALIMVFGMVVNILLARFTRFKYIFLTGHHTMFMACLIGVILSTSGVKGVGTVLLGSVLLGLCMVLFPALLQPYVRQITNSDDFAVGHFGSLGYFVAGTVGKYFGNKDHSTENIKVPKQLGFLRDTSVAVSLTMTLLFIIVALFAGQTFVESKLSGGTNYIVYSLIQAITFAAGVYIVLAGVRILIAEIVPAFKGIADKIVPNAKPALDCPTVFPFAPNAVIIGFIMSFLAGLISMFLLPLFGLAVIVPGLVPHFFTGATAGVFGNATGGRRGAILGAFANGLLISFLPALLLPLLGTLGFEKTTFGDSDFGVVGLILGYLIKLF</sequence>
<feature type="transmembrane region" description="Helical" evidence="14">
    <location>
        <begin position="93"/>
        <end position="110"/>
    </location>
</feature>
<evidence type="ECO:0000256" key="10">
    <source>
        <dbReference type="ARBA" id="ARBA00037387"/>
    </source>
</evidence>
<name>A0A1H8C4T0_9BACL</name>
<feature type="transmembrane region" description="Helical" evidence="14">
    <location>
        <begin position="117"/>
        <end position="137"/>
    </location>
</feature>
<gene>
    <name evidence="15" type="ORF">SAMN05444955_10359</name>
</gene>
<evidence type="ECO:0000256" key="9">
    <source>
        <dbReference type="ARBA" id="ARBA00023136"/>
    </source>
</evidence>
<comment type="subcellular location">
    <subcellularLocation>
        <location evidence="1">Cell membrane</location>
        <topology evidence="1">Multi-pass membrane protein</topology>
    </subcellularLocation>
</comment>